<accession>A0ACB9GYY5</accession>
<dbReference type="Proteomes" id="UP001055811">
    <property type="component" value="Linkage Group LG01"/>
</dbReference>
<organism evidence="1 2">
    <name type="scientific">Cichorium intybus</name>
    <name type="common">Chicory</name>
    <dbReference type="NCBI Taxonomy" id="13427"/>
    <lineage>
        <taxon>Eukaryota</taxon>
        <taxon>Viridiplantae</taxon>
        <taxon>Streptophyta</taxon>
        <taxon>Embryophyta</taxon>
        <taxon>Tracheophyta</taxon>
        <taxon>Spermatophyta</taxon>
        <taxon>Magnoliopsida</taxon>
        <taxon>eudicotyledons</taxon>
        <taxon>Gunneridae</taxon>
        <taxon>Pentapetalae</taxon>
        <taxon>asterids</taxon>
        <taxon>campanulids</taxon>
        <taxon>Asterales</taxon>
        <taxon>Asteraceae</taxon>
        <taxon>Cichorioideae</taxon>
        <taxon>Cichorieae</taxon>
        <taxon>Cichoriinae</taxon>
        <taxon>Cichorium</taxon>
    </lineage>
</organism>
<name>A0ACB9GYY5_CICIN</name>
<reference evidence="2" key="1">
    <citation type="journal article" date="2022" name="Mol. Ecol. Resour.">
        <title>The genomes of chicory, endive, great burdock and yacon provide insights into Asteraceae palaeo-polyploidization history and plant inulin production.</title>
        <authorList>
            <person name="Fan W."/>
            <person name="Wang S."/>
            <person name="Wang H."/>
            <person name="Wang A."/>
            <person name="Jiang F."/>
            <person name="Liu H."/>
            <person name="Zhao H."/>
            <person name="Xu D."/>
            <person name="Zhang Y."/>
        </authorList>
    </citation>
    <scope>NUCLEOTIDE SEQUENCE [LARGE SCALE GENOMIC DNA]</scope>
    <source>
        <strain evidence="2">cv. Punajuju</strain>
    </source>
</reference>
<evidence type="ECO:0000313" key="1">
    <source>
        <dbReference type="EMBL" id="KAI3788283.1"/>
    </source>
</evidence>
<dbReference type="EMBL" id="CM042009">
    <property type="protein sequence ID" value="KAI3788283.1"/>
    <property type="molecule type" value="Genomic_DNA"/>
</dbReference>
<keyword evidence="2" id="KW-1185">Reference proteome</keyword>
<reference evidence="1 2" key="2">
    <citation type="journal article" date="2022" name="Mol. Ecol. Resour.">
        <title>The genomes of chicory, endive, great burdock and yacon provide insights into Asteraceae paleo-polyploidization history and plant inulin production.</title>
        <authorList>
            <person name="Fan W."/>
            <person name="Wang S."/>
            <person name="Wang H."/>
            <person name="Wang A."/>
            <person name="Jiang F."/>
            <person name="Liu H."/>
            <person name="Zhao H."/>
            <person name="Xu D."/>
            <person name="Zhang Y."/>
        </authorList>
    </citation>
    <scope>NUCLEOTIDE SEQUENCE [LARGE SCALE GENOMIC DNA]</scope>
    <source>
        <strain evidence="2">cv. Punajuju</strain>
        <tissue evidence="1">Leaves</tissue>
    </source>
</reference>
<protein>
    <submittedName>
        <fullName evidence="1">Uncharacterized protein</fullName>
    </submittedName>
</protein>
<proteinExistence type="predicted"/>
<evidence type="ECO:0000313" key="2">
    <source>
        <dbReference type="Proteomes" id="UP001055811"/>
    </source>
</evidence>
<comment type="caution">
    <text evidence="1">The sequence shown here is derived from an EMBL/GenBank/DDBJ whole genome shotgun (WGS) entry which is preliminary data.</text>
</comment>
<sequence>MEDIKESGSTHIENEGILEYACSFHEQTVSTEKGRKFWERSGMKVSTASLRSRKVTCRWLGVILEENTPEELQKRVLTALENAGVFTSGLVKDKSYCLMSEMIR</sequence>
<gene>
    <name evidence="1" type="ORF">L2E82_01043</name>
</gene>